<accession>A0A1V2DUG9</accession>
<dbReference type="Pfam" id="PF01258">
    <property type="entry name" value="zf-dskA_traR"/>
    <property type="match status" value="1"/>
</dbReference>
<dbReference type="RefSeq" id="WP_076723980.1">
    <property type="nucleotide sequence ID" value="NZ_MSCW01000005.1"/>
</dbReference>
<feature type="zinc finger region" description="dksA C4-type" evidence="4">
    <location>
        <begin position="97"/>
        <end position="121"/>
    </location>
</feature>
<evidence type="ECO:0000259" key="5">
    <source>
        <dbReference type="Pfam" id="PF01258"/>
    </source>
</evidence>
<dbReference type="InterPro" id="IPR037187">
    <property type="entry name" value="DnaK_N"/>
</dbReference>
<organism evidence="7 8">
    <name type="scientific">Marinobacter lutaoensis</name>
    <dbReference type="NCBI Taxonomy" id="135739"/>
    <lineage>
        <taxon>Bacteria</taxon>
        <taxon>Pseudomonadati</taxon>
        <taxon>Pseudomonadota</taxon>
        <taxon>Gammaproteobacteria</taxon>
        <taxon>Pseudomonadales</taxon>
        <taxon>Marinobacteraceae</taxon>
        <taxon>Marinobacter</taxon>
    </lineage>
</organism>
<evidence type="ECO:0000313" key="8">
    <source>
        <dbReference type="Proteomes" id="UP000189339"/>
    </source>
</evidence>
<keyword evidence="8" id="KW-1185">Reference proteome</keyword>
<dbReference type="OrthoDB" id="9803742at2"/>
<gene>
    <name evidence="7" type="ORF">BTO32_07375</name>
</gene>
<dbReference type="NCBIfam" id="TIGR02420">
    <property type="entry name" value="dksA"/>
    <property type="match status" value="1"/>
</dbReference>
<dbReference type="AlphaFoldDB" id="A0A1V2DUG9"/>
<evidence type="ECO:0000256" key="4">
    <source>
        <dbReference type="PROSITE-ProRule" id="PRU00510"/>
    </source>
</evidence>
<dbReference type="SUPFAM" id="SSF57716">
    <property type="entry name" value="Glucocorticoid receptor-like (DNA-binding domain)"/>
    <property type="match status" value="1"/>
</dbReference>
<keyword evidence="1" id="KW-0479">Metal-binding</keyword>
<dbReference type="GO" id="GO:0008270">
    <property type="term" value="F:zinc ion binding"/>
    <property type="evidence" value="ECO:0007669"/>
    <property type="project" value="UniProtKB-KW"/>
</dbReference>
<dbReference type="InterPro" id="IPR048489">
    <property type="entry name" value="DksA_N"/>
</dbReference>
<proteinExistence type="predicted"/>
<feature type="domain" description="DnaK suppressor protein DksA N-terminal" evidence="6">
    <location>
        <begin position="20"/>
        <end position="89"/>
    </location>
</feature>
<dbReference type="Gene3D" id="1.20.120.910">
    <property type="entry name" value="DksA, coiled-coil domain"/>
    <property type="match status" value="1"/>
</dbReference>
<dbReference type="EMBL" id="MSCW01000005">
    <property type="protein sequence ID" value="ONF44100.1"/>
    <property type="molecule type" value="Genomic_DNA"/>
</dbReference>
<dbReference type="SUPFAM" id="SSF109635">
    <property type="entry name" value="DnaK suppressor protein DksA, alpha-hairpin domain"/>
    <property type="match status" value="1"/>
</dbReference>
<reference evidence="7 8" key="1">
    <citation type="submission" date="2016-12" db="EMBL/GenBank/DDBJ databases">
        <title>Marinobacter lutaoensis whole genome sequencing.</title>
        <authorList>
            <person name="Verma A."/>
            <person name="Krishnamurthi S."/>
        </authorList>
    </citation>
    <scope>NUCLEOTIDE SEQUENCE [LARGE SCALE GENOMIC DNA]</scope>
    <source>
        <strain evidence="7 8">T5054</strain>
    </source>
</reference>
<name>A0A1V2DUG9_9GAMM</name>
<evidence type="ECO:0000256" key="2">
    <source>
        <dbReference type="ARBA" id="ARBA00022771"/>
    </source>
</evidence>
<keyword evidence="3" id="KW-0862">Zinc</keyword>
<evidence type="ECO:0000313" key="7">
    <source>
        <dbReference type="EMBL" id="ONF44100.1"/>
    </source>
</evidence>
<dbReference type="PANTHER" id="PTHR33823">
    <property type="entry name" value="RNA POLYMERASE-BINDING TRANSCRIPTION FACTOR DKSA-RELATED"/>
    <property type="match status" value="1"/>
</dbReference>
<dbReference type="Proteomes" id="UP000189339">
    <property type="component" value="Unassembled WGS sequence"/>
</dbReference>
<sequence length="136" mass="15638">MLTREELLNAPESEYMNADQLAFFKALLEQLRQDTMDSIEAAKQTLANPPEHNDEADRAAYEEESRMALRIVDRERKLLPKIDAALRRIATGEFGYCLESGEPIGIPRLLARPTAELCTEVKELSERRESVFRERE</sequence>
<evidence type="ECO:0000259" key="6">
    <source>
        <dbReference type="Pfam" id="PF21157"/>
    </source>
</evidence>
<dbReference type="PANTHER" id="PTHR33823:SF2">
    <property type="entry name" value="RNA POLYMERASE-BINDING TRANSCRIPTION FACTOR DKSA"/>
    <property type="match status" value="1"/>
</dbReference>
<evidence type="ECO:0000256" key="1">
    <source>
        <dbReference type="ARBA" id="ARBA00022723"/>
    </source>
</evidence>
<dbReference type="STRING" id="135739.BTO32_07375"/>
<dbReference type="InterPro" id="IPR000962">
    <property type="entry name" value="Znf_DskA_TraR"/>
</dbReference>
<keyword evidence="2" id="KW-0863">Zinc-finger</keyword>
<comment type="caution">
    <text evidence="7">The sequence shown here is derived from an EMBL/GenBank/DDBJ whole genome shotgun (WGS) entry which is preliminary data.</text>
</comment>
<evidence type="ECO:0000256" key="3">
    <source>
        <dbReference type="ARBA" id="ARBA00022833"/>
    </source>
</evidence>
<dbReference type="Pfam" id="PF21157">
    <property type="entry name" value="DksA_N"/>
    <property type="match status" value="1"/>
</dbReference>
<dbReference type="PROSITE" id="PS51128">
    <property type="entry name" value="ZF_DKSA_2"/>
    <property type="match status" value="1"/>
</dbReference>
<protein>
    <submittedName>
        <fullName evidence="7">RNA polymerase-binding protein DksA</fullName>
    </submittedName>
</protein>
<dbReference type="InterPro" id="IPR012784">
    <property type="entry name" value="DksA_RNA_pol-bd"/>
</dbReference>
<feature type="domain" description="Zinc finger DksA/TraR C4-type" evidence="5">
    <location>
        <begin position="92"/>
        <end position="127"/>
    </location>
</feature>